<name>A0ABS5P939_9FLAO</name>
<proteinExistence type="predicted"/>
<keyword evidence="2" id="KW-1185">Reference proteome</keyword>
<accession>A0ABS5P939</accession>
<comment type="caution">
    <text evidence="1">The sequence shown here is derived from an EMBL/GenBank/DDBJ whole genome shotgun (WGS) entry which is preliminary data.</text>
</comment>
<evidence type="ECO:0000313" key="2">
    <source>
        <dbReference type="Proteomes" id="UP000722625"/>
    </source>
</evidence>
<evidence type="ECO:0008006" key="3">
    <source>
        <dbReference type="Google" id="ProtNLM"/>
    </source>
</evidence>
<protein>
    <recommendedName>
        <fullName evidence="3">DUF304 domain-containing protein</fullName>
    </recommendedName>
</protein>
<reference evidence="1 2" key="1">
    <citation type="journal article" date="2018" name="Int. J. Syst. Evol. Microbiol.">
        <title>Flavobacterium chryseum sp. nov. and Flavobacterium psychroterrae sp. nov., novel environmental bacteria isolated from Antarctica.</title>
        <authorList>
            <person name="Kralova S."/>
            <person name="Svec P."/>
            <person name="Busse H.J."/>
            <person name="Stankova E."/>
            <person name="Vaczi P."/>
            <person name="Sedlacek I."/>
        </authorList>
    </citation>
    <scope>NUCLEOTIDE SEQUENCE [LARGE SCALE GENOMIC DNA]</scope>
    <source>
        <strain evidence="1 2">CCM 8827</strain>
    </source>
</reference>
<dbReference type="EMBL" id="JAGYVZ010000005">
    <property type="protein sequence ID" value="MBS7230774.1"/>
    <property type="molecule type" value="Genomic_DNA"/>
</dbReference>
<gene>
    <name evidence="1" type="ORF">KHA90_07040</name>
</gene>
<organism evidence="1 2">
    <name type="scientific">Flavobacterium psychroterrae</name>
    <dbReference type="NCBI Taxonomy" id="2133767"/>
    <lineage>
        <taxon>Bacteria</taxon>
        <taxon>Pseudomonadati</taxon>
        <taxon>Bacteroidota</taxon>
        <taxon>Flavobacteriia</taxon>
        <taxon>Flavobacteriales</taxon>
        <taxon>Flavobacteriaceae</taxon>
        <taxon>Flavobacterium</taxon>
    </lineage>
</organism>
<sequence length="107" mass="12030">MMILESVLFLALSLFLHILHLRTVNEIIVLEDGLQKTTLLSGKVEFIPFSSIVNIQTKRISASYSKGGQITTGYFESTILLENGTELCIDPDYDNYLEIVVAVRHNI</sequence>
<dbReference type="RefSeq" id="WP_213296868.1">
    <property type="nucleotide sequence ID" value="NZ_JAGYVZ010000005.1"/>
</dbReference>
<evidence type="ECO:0000313" key="1">
    <source>
        <dbReference type="EMBL" id="MBS7230774.1"/>
    </source>
</evidence>
<dbReference type="Proteomes" id="UP000722625">
    <property type="component" value="Unassembled WGS sequence"/>
</dbReference>